<feature type="domain" description="BON" evidence="2">
    <location>
        <begin position="35"/>
        <end position="103"/>
    </location>
</feature>
<dbReference type="InterPro" id="IPR007055">
    <property type="entry name" value="BON_dom"/>
</dbReference>
<reference evidence="3 4" key="1">
    <citation type="submission" date="2019-03" db="EMBL/GenBank/DDBJ databases">
        <title>Genomic Encyclopedia of Type Strains, Phase IV (KMG-IV): sequencing the most valuable type-strain genomes for metagenomic binning, comparative biology and taxonomic classification.</title>
        <authorList>
            <person name="Goeker M."/>
        </authorList>
    </citation>
    <scope>NUCLEOTIDE SEQUENCE [LARGE SCALE GENOMIC DNA]</scope>
    <source>
        <strain evidence="3 4">DSM 12121</strain>
    </source>
</reference>
<proteinExistence type="predicted"/>
<dbReference type="RefSeq" id="WP_133591346.1">
    <property type="nucleotide sequence ID" value="NZ_SNVV01000008.1"/>
</dbReference>
<dbReference type="Gene3D" id="3.30.1340.30">
    <property type="match status" value="1"/>
</dbReference>
<dbReference type="InterPro" id="IPR051686">
    <property type="entry name" value="Lipoprotein_DolP"/>
</dbReference>
<evidence type="ECO:0000259" key="2">
    <source>
        <dbReference type="PROSITE" id="PS50914"/>
    </source>
</evidence>
<sequence length="103" mass="10796">MRHTALSLALSGLLAFTAVGCAVTRDQSTVGQYVDDATITTRVKAKFAEDKAVSAMALQVETLRGTVQLSGFAKSSAEKSRAGMLAESVPGVKQVKNDIVVKP</sequence>
<protein>
    <submittedName>
        <fullName evidence="3">BON domain-containing protein</fullName>
    </submittedName>
</protein>
<evidence type="ECO:0000313" key="3">
    <source>
        <dbReference type="EMBL" id="TDN50887.1"/>
    </source>
</evidence>
<dbReference type="Pfam" id="PF04972">
    <property type="entry name" value="BON"/>
    <property type="match status" value="1"/>
</dbReference>
<dbReference type="PANTHER" id="PTHR34606:SF16">
    <property type="entry name" value="BON DOMAIN-CONTAINING PROTEIN"/>
    <property type="match status" value="1"/>
</dbReference>
<dbReference type="PROSITE" id="PS51257">
    <property type="entry name" value="PROKAR_LIPOPROTEIN"/>
    <property type="match status" value="1"/>
</dbReference>
<feature type="signal peptide" evidence="1">
    <location>
        <begin position="1"/>
        <end position="21"/>
    </location>
</feature>
<feature type="chain" id="PRO_5020904212" evidence="1">
    <location>
        <begin position="22"/>
        <end position="103"/>
    </location>
</feature>
<evidence type="ECO:0000313" key="4">
    <source>
        <dbReference type="Proteomes" id="UP000295129"/>
    </source>
</evidence>
<dbReference type="SMART" id="SM00749">
    <property type="entry name" value="BON"/>
    <property type="match status" value="1"/>
</dbReference>
<dbReference type="PANTHER" id="PTHR34606">
    <property type="entry name" value="BON DOMAIN-CONTAINING PROTEIN"/>
    <property type="match status" value="1"/>
</dbReference>
<accession>A0A4R6DZR5</accession>
<keyword evidence="1" id="KW-0732">Signal</keyword>
<name>A0A4R6DZR5_9RHOO</name>
<evidence type="ECO:0000256" key="1">
    <source>
        <dbReference type="SAM" id="SignalP"/>
    </source>
</evidence>
<keyword evidence="4" id="KW-1185">Reference proteome</keyword>
<dbReference type="InterPro" id="IPR014004">
    <property type="entry name" value="Transpt-assoc_nodulatn_dom_bac"/>
</dbReference>
<dbReference type="Proteomes" id="UP000295129">
    <property type="component" value="Unassembled WGS sequence"/>
</dbReference>
<gene>
    <name evidence="3" type="ORF">C7389_108131</name>
</gene>
<dbReference type="AlphaFoldDB" id="A0A4R6DZR5"/>
<comment type="caution">
    <text evidence="3">The sequence shown here is derived from an EMBL/GenBank/DDBJ whole genome shotgun (WGS) entry which is preliminary data.</text>
</comment>
<organism evidence="3 4">
    <name type="scientific">Azoarcus indigens</name>
    <dbReference type="NCBI Taxonomy" id="29545"/>
    <lineage>
        <taxon>Bacteria</taxon>
        <taxon>Pseudomonadati</taxon>
        <taxon>Pseudomonadota</taxon>
        <taxon>Betaproteobacteria</taxon>
        <taxon>Rhodocyclales</taxon>
        <taxon>Zoogloeaceae</taxon>
        <taxon>Azoarcus</taxon>
    </lineage>
</organism>
<dbReference type="PROSITE" id="PS50914">
    <property type="entry name" value="BON"/>
    <property type="match status" value="1"/>
</dbReference>
<dbReference type="OrthoDB" id="7360581at2"/>
<dbReference type="EMBL" id="SNVV01000008">
    <property type="protein sequence ID" value="TDN50887.1"/>
    <property type="molecule type" value="Genomic_DNA"/>
</dbReference>